<organism evidence="2 3">
    <name type="scientific">Agaricus bisporus var. burnettii</name>
    <dbReference type="NCBI Taxonomy" id="192524"/>
    <lineage>
        <taxon>Eukaryota</taxon>
        <taxon>Fungi</taxon>
        <taxon>Dikarya</taxon>
        <taxon>Basidiomycota</taxon>
        <taxon>Agaricomycotina</taxon>
        <taxon>Agaricomycetes</taxon>
        <taxon>Agaricomycetidae</taxon>
        <taxon>Agaricales</taxon>
        <taxon>Agaricineae</taxon>
        <taxon>Agaricaceae</taxon>
        <taxon>Agaricus</taxon>
    </lineage>
</organism>
<dbReference type="AlphaFoldDB" id="A0A8H7C1K1"/>
<dbReference type="Proteomes" id="UP000629468">
    <property type="component" value="Unassembled WGS sequence"/>
</dbReference>
<name>A0A8H7C1K1_AGABI</name>
<dbReference type="PANTHER" id="PTHR33266">
    <property type="entry name" value="CHROMOSOME 15, WHOLE GENOME SHOTGUN SEQUENCE"/>
    <property type="match status" value="1"/>
</dbReference>
<feature type="compositionally biased region" description="Acidic residues" evidence="1">
    <location>
        <begin position="782"/>
        <end position="798"/>
    </location>
</feature>
<feature type="region of interest" description="Disordered" evidence="1">
    <location>
        <begin position="765"/>
        <end position="819"/>
    </location>
</feature>
<sequence>MFVKSETSTVPLNSTFNMIDPLYAWKGEYVGETEELLKTAISSMYKESLEGQKAWKNFCAIFQGSGTGKSRLVDKLAESVFTIPLVLRPTQDRGHPPGDTGGPYPPHVFFSKEYPCEKYESVDRITRRYLLFMLKTISFARDWINDYLKAGHGAANIAADWRKYLGPPRSPNRESMHAKACDRSIPEEFEDIFSIPEDTFIEVIAKRVERFIKTVSQNISHDTESNPSIVFYFDEAQHLIENTVTRRGQTKRTAYQCLCRAFTYMYRAPVFGLFIGAYSQLCEFTPAPNYWSSRPFTPLLDERDDNINAPFVELPFDLWKEPNIVTEGTHTAKDICSMKFMARFGRPLFWTLTDIRGEYTAMLTAESKLRLESLYDICDIYNPEGAIIFMELIPLLAARVDFTLESNRTEAIHLDKLLVTNAMRTVYSVPQHRQYLCSGYPSEPFLAEAAARMLFKHFHSDLMETNVLITKYEDDVPSAVKRWFSQGLIDQGRRESLVARVLCTLAHDIAILKMVGRCDRKISFSEMVPVIKFLEALIGEDLINDVLAAWPANLKGDPLKDVFKNAYVHFTQFSKASNKFTITEETAYLLFTRGAAIESYGKLPAEDLVLPIWICGDDDDAGNPDRWHMTAMFIQVGNDSVFNESVFNEEQFESFTQNEGDKRPYITLAMHLVGTPEKDQVPPHSESATTQFPPRTSSAHPRYEISLDGCSSSVYNVISKKSESSYSTILADRGMLPEHPRGGKFLAATKRMKPFWEPESFDWASMKREGRSQAATAAGRDNEDDERDVTMDDSDENENQDRYVYEVASPEKMATSTED</sequence>
<evidence type="ECO:0000313" key="2">
    <source>
        <dbReference type="EMBL" id="KAF7760295.1"/>
    </source>
</evidence>
<proteinExistence type="predicted"/>
<evidence type="ECO:0000256" key="1">
    <source>
        <dbReference type="SAM" id="MobiDB-lite"/>
    </source>
</evidence>
<protein>
    <submittedName>
        <fullName evidence="2">Uncharacterized protein</fullName>
    </submittedName>
</protein>
<feature type="region of interest" description="Disordered" evidence="1">
    <location>
        <begin position="678"/>
        <end position="700"/>
    </location>
</feature>
<dbReference type="EMBL" id="JABXXO010000015">
    <property type="protein sequence ID" value="KAF7760295.1"/>
    <property type="molecule type" value="Genomic_DNA"/>
</dbReference>
<comment type="caution">
    <text evidence="2">The sequence shown here is derived from an EMBL/GenBank/DDBJ whole genome shotgun (WGS) entry which is preliminary data.</text>
</comment>
<feature type="compositionally biased region" description="Polar residues" evidence="1">
    <location>
        <begin position="686"/>
        <end position="699"/>
    </location>
</feature>
<reference evidence="2 3" key="1">
    <citation type="journal article" name="Sci. Rep.">
        <title>Telomere-to-telomere assembled and centromere annotated genomes of the two main subspecies of the button mushroom Agaricus bisporus reveal especially polymorphic chromosome ends.</title>
        <authorList>
            <person name="Sonnenberg A.S.M."/>
            <person name="Sedaghat-Telgerd N."/>
            <person name="Lavrijssen B."/>
            <person name="Ohm R.A."/>
            <person name="Hendrickx P.M."/>
            <person name="Scholtmeijer K."/>
            <person name="Baars J.J.P."/>
            <person name="van Peer A."/>
        </authorList>
    </citation>
    <scope>NUCLEOTIDE SEQUENCE [LARGE SCALE GENOMIC DNA]</scope>
    <source>
        <strain evidence="2 3">H119_p4</strain>
    </source>
</reference>
<accession>A0A8H7C1K1</accession>
<evidence type="ECO:0000313" key="3">
    <source>
        <dbReference type="Proteomes" id="UP000629468"/>
    </source>
</evidence>
<dbReference type="PANTHER" id="PTHR33266:SF1">
    <property type="entry name" value="F-BOX DOMAIN-CONTAINING PROTEIN"/>
    <property type="match status" value="1"/>
</dbReference>
<gene>
    <name evidence="2" type="ORF">Agabi119p4_10971</name>
</gene>